<name>A0A8S5QIZ7_9CAUD</name>
<organism evidence="1">
    <name type="scientific">Myoviridae sp. ctK7P4</name>
    <dbReference type="NCBI Taxonomy" id="2825080"/>
    <lineage>
        <taxon>Viruses</taxon>
        <taxon>Duplodnaviria</taxon>
        <taxon>Heunggongvirae</taxon>
        <taxon>Uroviricota</taxon>
        <taxon>Caudoviricetes</taxon>
    </lineage>
</organism>
<dbReference type="EMBL" id="BK015663">
    <property type="protein sequence ID" value="DAE18787.1"/>
    <property type="molecule type" value="Genomic_DNA"/>
</dbReference>
<dbReference type="Pfam" id="PF21822">
    <property type="entry name" value="Phage_TAC_15"/>
    <property type="match status" value="1"/>
</dbReference>
<proteinExistence type="predicted"/>
<protein>
    <submittedName>
        <fullName evidence="1">Tail assembly chaperone protein</fullName>
    </submittedName>
</protein>
<dbReference type="InterPro" id="IPR049156">
    <property type="entry name" value="Phage_chap_TAC_15-like"/>
</dbReference>
<accession>A0A8S5QIZ7</accession>
<evidence type="ECO:0000313" key="1">
    <source>
        <dbReference type="EMBL" id="DAE18787.1"/>
    </source>
</evidence>
<sequence length="159" mass="17521">MLEPLDVTVGGHLYKVGRLDLFDSLNVSRLAAPILPILFHEVLSKVALEVMNSPDADKATPEERIEAIGKLIYLSAPILKVLADMPEANFRKIVRTCLSCVERKCDKLWSRVMADGNLMFQDMTQQDCMTLVIHVLSRELRPTIAALGLFGGAAASQKA</sequence>
<reference evidence="1" key="1">
    <citation type="journal article" date="2021" name="Proc. Natl. Acad. Sci. U.S.A.">
        <title>A Catalog of Tens of Thousands of Viruses from Human Metagenomes Reveals Hidden Associations with Chronic Diseases.</title>
        <authorList>
            <person name="Tisza M.J."/>
            <person name="Buck C.B."/>
        </authorList>
    </citation>
    <scope>NUCLEOTIDE SEQUENCE</scope>
    <source>
        <strain evidence="1">CtK7P4</strain>
    </source>
</reference>